<keyword evidence="8" id="KW-0653">Protein transport</keyword>
<accession>A0A1H8IXD0</accession>
<dbReference type="AlphaFoldDB" id="A0A1H8IXD0"/>
<dbReference type="GO" id="GO:0015628">
    <property type="term" value="P:protein secretion by the type II secretion system"/>
    <property type="evidence" value="ECO:0007669"/>
    <property type="project" value="InterPro"/>
</dbReference>
<keyword evidence="7 11" id="KW-0812">Transmembrane</keyword>
<evidence type="ECO:0000313" key="13">
    <source>
        <dbReference type="Proteomes" id="UP000199531"/>
    </source>
</evidence>
<feature type="transmembrane region" description="Helical" evidence="11">
    <location>
        <begin position="34"/>
        <end position="53"/>
    </location>
</feature>
<gene>
    <name evidence="12" type="ORF">SAMN02745977_01898</name>
</gene>
<evidence type="ECO:0000313" key="12">
    <source>
        <dbReference type="EMBL" id="SEN73243.1"/>
    </source>
</evidence>
<evidence type="ECO:0000256" key="8">
    <source>
        <dbReference type="ARBA" id="ARBA00022927"/>
    </source>
</evidence>
<evidence type="ECO:0000256" key="7">
    <source>
        <dbReference type="ARBA" id="ARBA00022692"/>
    </source>
</evidence>
<keyword evidence="9 11" id="KW-0472">Membrane</keyword>
<keyword evidence="5" id="KW-1003">Cell membrane</keyword>
<evidence type="ECO:0000256" key="4">
    <source>
        <dbReference type="ARBA" id="ARBA00022448"/>
    </source>
</evidence>
<dbReference type="Pfam" id="PF01203">
    <property type="entry name" value="T2SSN"/>
    <property type="match status" value="1"/>
</dbReference>
<sequence>MALRIALPARRWQTAARKNTAARGSTAAGRLHPWRWAAAGMLIGLLLTCLIWAPARWLAGAVAWATQEKVQLSAAQGTVWNGSAWLVLSGGRQSRDATTLPSRLHWKLQPRWLGANMELHSSCCTTKPVQARLRWQPSGARLHVDDSTLQLPSSLLAGLGTPWNTLQLDGTLSASMQQVQFWFGQQRVDYAGTVNATLQQASTRLSTIRPIGSYRVHLRGGKPLGANETPAQATPAEFSLETLPGSSLQLTGSGQWVGGRLRFSGEAYAVPERAAALNNLLNIIGQRSGERSLITLG</sequence>
<keyword evidence="11" id="KW-1133">Transmembrane helix</keyword>
<evidence type="ECO:0000256" key="11">
    <source>
        <dbReference type="SAM" id="Phobius"/>
    </source>
</evidence>
<evidence type="ECO:0000256" key="10">
    <source>
        <dbReference type="ARBA" id="ARBA00030772"/>
    </source>
</evidence>
<keyword evidence="13" id="KW-1185">Reference proteome</keyword>
<name>A0A1H8IXD0_9BURK</name>
<dbReference type="EMBL" id="FOCW01000005">
    <property type="protein sequence ID" value="SEN73243.1"/>
    <property type="molecule type" value="Genomic_DNA"/>
</dbReference>
<organism evidence="12 13">
    <name type="scientific">Brachymonas denitrificans DSM 15123</name>
    <dbReference type="NCBI Taxonomy" id="1121117"/>
    <lineage>
        <taxon>Bacteria</taxon>
        <taxon>Pseudomonadati</taxon>
        <taxon>Pseudomonadota</taxon>
        <taxon>Betaproteobacteria</taxon>
        <taxon>Burkholderiales</taxon>
        <taxon>Comamonadaceae</taxon>
        <taxon>Brachymonas</taxon>
    </lineage>
</organism>
<comment type="similarity">
    <text evidence="2">Belongs to the GSP N family.</text>
</comment>
<comment type="subcellular location">
    <subcellularLocation>
        <location evidence="1">Cell inner membrane</location>
    </subcellularLocation>
</comment>
<keyword evidence="4" id="KW-0813">Transport</keyword>
<dbReference type="GO" id="GO:0005886">
    <property type="term" value="C:plasma membrane"/>
    <property type="evidence" value="ECO:0007669"/>
    <property type="project" value="UniProtKB-SubCell"/>
</dbReference>
<protein>
    <recommendedName>
        <fullName evidence="3">Type II secretion system protein N</fullName>
    </recommendedName>
    <alternativeName>
        <fullName evidence="10">General secretion pathway protein N</fullName>
    </alternativeName>
</protein>
<evidence type="ECO:0000256" key="6">
    <source>
        <dbReference type="ARBA" id="ARBA00022519"/>
    </source>
</evidence>
<dbReference type="STRING" id="1121117.SAMN02745977_01898"/>
<dbReference type="Proteomes" id="UP000199531">
    <property type="component" value="Unassembled WGS sequence"/>
</dbReference>
<evidence type="ECO:0000256" key="5">
    <source>
        <dbReference type="ARBA" id="ARBA00022475"/>
    </source>
</evidence>
<dbReference type="OrthoDB" id="8558191at2"/>
<dbReference type="InterPro" id="IPR022792">
    <property type="entry name" value="T2SS_protein-GspN"/>
</dbReference>
<reference evidence="12 13" key="1">
    <citation type="submission" date="2016-10" db="EMBL/GenBank/DDBJ databases">
        <authorList>
            <person name="de Groot N.N."/>
        </authorList>
    </citation>
    <scope>NUCLEOTIDE SEQUENCE [LARGE SCALE GENOMIC DNA]</scope>
    <source>
        <strain evidence="12 13">DSM 15123</strain>
    </source>
</reference>
<keyword evidence="6" id="KW-0997">Cell inner membrane</keyword>
<dbReference type="GO" id="GO:0015627">
    <property type="term" value="C:type II protein secretion system complex"/>
    <property type="evidence" value="ECO:0007669"/>
    <property type="project" value="InterPro"/>
</dbReference>
<evidence type="ECO:0000256" key="1">
    <source>
        <dbReference type="ARBA" id="ARBA00004533"/>
    </source>
</evidence>
<dbReference type="RefSeq" id="WP_091817106.1">
    <property type="nucleotide sequence ID" value="NZ_FOCW01000005.1"/>
</dbReference>
<evidence type="ECO:0000256" key="9">
    <source>
        <dbReference type="ARBA" id="ARBA00023136"/>
    </source>
</evidence>
<evidence type="ECO:0000256" key="3">
    <source>
        <dbReference type="ARBA" id="ARBA00021563"/>
    </source>
</evidence>
<proteinExistence type="inferred from homology"/>
<evidence type="ECO:0000256" key="2">
    <source>
        <dbReference type="ARBA" id="ARBA00007208"/>
    </source>
</evidence>